<accession>A0A1D8CV96</accession>
<dbReference type="STRING" id="274537.BIU88_00440"/>
<gene>
    <name evidence="1" type="ORF">BIU88_00440</name>
</gene>
<reference evidence="1" key="1">
    <citation type="submission" date="2016-09" db="EMBL/GenBank/DDBJ databases">
        <title>Genome sequence of Chlorobaculum limnaeum.</title>
        <authorList>
            <person name="Liu Z."/>
            <person name="Tank M."/>
            <person name="Bryant D.A."/>
        </authorList>
    </citation>
    <scope>NUCLEOTIDE SEQUENCE [LARGE SCALE GENOMIC DNA]</scope>
    <source>
        <strain evidence="1">DSM 1677</strain>
    </source>
</reference>
<dbReference type="Proteomes" id="UP000095185">
    <property type="component" value="Chromosome"/>
</dbReference>
<evidence type="ECO:0000313" key="1">
    <source>
        <dbReference type="EMBL" id="AOS82750.1"/>
    </source>
</evidence>
<dbReference type="AlphaFoldDB" id="A0A1D8CV96"/>
<name>A0A1D8CV96_CHLLM</name>
<protein>
    <recommendedName>
        <fullName evidence="3">Glycosyltransferase 2-like domain-containing protein</fullName>
    </recommendedName>
</protein>
<keyword evidence="2" id="KW-1185">Reference proteome</keyword>
<dbReference type="EMBL" id="CP017305">
    <property type="protein sequence ID" value="AOS82750.1"/>
    <property type="molecule type" value="Genomic_DNA"/>
</dbReference>
<dbReference type="Gene3D" id="3.90.550.10">
    <property type="entry name" value="Spore Coat Polysaccharide Biosynthesis Protein SpsA, Chain A"/>
    <property type="match status" value="1"/>
</dbReference>
<dbReference type="KEGG" id="clz:BIU88_00440"/>
<sequence>MLQMKDDGENRLFAPWTKPIIDKNNIKYPVISGSNVIHTNIILIRKSVFSLVGVFDESFSNGEDGDLWMRISEKYKGEFLSYYGAVYRISHQGVQLSDKKNQEIINKNFERVFRSAYKRCIESNVCDLYRKFRLQLILVGYSKNKLFDLITLVVKYPLFAFGTLFDINRLINRRKKIIWKTISEY</sequence>
<evidence type="ECO:0000313" key="2">
    <source>
        <dbReference type="Proteomes" id="UP000095185"/>
    </source>
</evidence>
<dbReference type="InterPro" id="IPR029044">
    <property type="entry name" value="Nucleotide-diphossugar_trans"/>
</dbReference>
<organism evidence="1 2">
    <name type="scientific">Chlorobaculum limnaeum</name>
    <dbReference type="NCBI Taxonomy" id="274537"/>
    <lineage>
        <taxon>Bacteria</taxon>
        <taxon>Pseudomonadati</taxon>
        <taxon>Chlorobiota</taxon>
        <taxon>Chlorobiia</taxon>
        <taxon>Chlorobiales</taxon>
        <taxon>Chlorobiaceae</taxon>
        <taxon>Chlorobaculum</taxon>
    </lineage>
</organism>
<evidence type="ECO:0008006" key="3">
    <source>
        <dbReference type="Google" id="ProtNLM"/>
    </source>
</evidence>
<dbReference type="SUPFAM" id="SSF53448">
    <property type="entry name" value="Nucleotide-diphospho-sugar transferases"/>
    <property type="match status" value="1"/>
</dbReference>
<proteinExistence type="predicted"/>